<dbReference type="PANTHER" id="PTHR48111">
    <property type="entry name" value="REGULATOR OF RPOS"/>
    <property type="match status" value="1"/>
</dbReference>
<reference evidence="1 2" key="1">
    <citation type="submission" date="2014-07" db="EMBL/GenBank/DDBJ databases">
        <title>Genome Sequencing of Dermacoccus nishinomiyaensis.</title>
        <authorList>
            <person name="Hong K.W."/>
            <person name="Chan K.G."/>
        </authorList>
    </citation>
    <scope>NUCLEOTIDE SEQUENCE [LARGE SCALE GENOMIC DNA]</scope>
    <source>
        <strain evidence="1 2">M25</strain>
    </source>
</reference>
<dbReference type="PROSITE" id="PS51755">
    <property type="entry name" value="OMPR_PHOB"/>
    <property type="match status" value="1"/>
</dbReference>
<evidence type="ECO:0000313" key="2">
    <source>
        <dbReference type="Proteomes" id="UP000027986"/>
    </source>
</evidence>
<dbReference type="Proteomes" id="UP000027986">
    <property type="component" value="Chromosome"/>
</dbReference>
<dbReference type="RefSeq" id="WP_038566843.1">
    <property type="nucleotide sequence ID" value="NZ_CP008889.1"/>
</dbReference>
<dbReference type="InterPro" id="IPR039420">
    <property type="entry name" value="WalR-like"/>
</dbReference>
<dbReference type="CDD" id="cd00383">
    <property type="entry name" value="trans_reg_C"/>
    <property type="match status" value="1"/>
</dbReference>
<dbReference type="SUPFAM" id="SSF52172">
    <property type="entry name" value="CheY-like"/>
    <property type="match status" value="1"/>
</dbReference>
<dbReference type="GO" id="GO:0000976">
    <property type="term" value="F:transcription cis-regulatory region binding"/>
    <property type="evidence" value="ECO:0007669"/>
    <property type="project" value="TreeGrafter"/>
</dbReference>
<dbReference type="GO" id="GO:0006355">
    <property type="term" value="P:regulation of DNA-templated transcription"/>
    <property type="evidence" value="ECO:0007669"/>
    <property type="project" value="InterPro"/>
</dbReference>
<dbReference type="Gene3D" id="3.40.50.2300">
    <property type="match status" value="1"/>
</dbReference>
<evidence type="ECO:0000313" key="1">
    <source>
        <dbReference type="EMBL" id="AIF40067.1"/>
    </source>
</evidence>
<dbReference type="GeneID" id="41840154"/>
<dbReference type="STRING" id="1274.HX89_02825"/>
<dbReference type="AlphaFoldDB" id="A0A075JFJ9"/>
<dbReference type="Gene3D" id="6.10.250.690">
    <property type="match status" value="1"/>
</dbReference>
<dbReference type="Pfam" id="PF00486">
    <property type="entry name" value="Trans_reg_C"/>
    <property type="match status" value="1"/>
</dbReference>
<dbReference type="SMART" id="SM00448">
    <property type="entry name" value="REC"/>
    <property type="match status" value="1"/>
</dbReference>
<dbReference type="InterPro" id="IPR001789">
    <property type="entry name" value="Sig_transdc_resp-reg_receiver"/>
</dbReference>
<protein>
    <submittedName>
        <fullName evidence="1">Transcriptional regulator</fullName>
    </submittedName>
</protein>
<gene>
    <name evidence="1" type="ORF">HX89_02825</name>
</gene>
<dbReference type="OrthoDB" id="3197131at2"/>
<dbReference type="SMART" id="SM00862">
    <property type="entry name" value="Trans_reg_C"/>
    <property type="match status" value="1"/>
</dbReference>
<dbReference type="InterPro" id="IPR001867">
    <property type="entry name" value="OmpR/PhoB-type_DNA-bd"/>
</dbReference>
<dbReference type="InterPro" id="IPR036388">
    <property type="entry name" value="WH-like_DNA-bd_sf"/>
</dbReference>
<sequence>MNTREASFRHVTGRAARVLIVDDEEGLLTSLSAAFTFQGWQVLTATTGSQAVALARRESPDVVVLDIGLPDTDGFDVLARIRSILPEAGVIFLTARDALEDRVSGIRQGADDYLTKPFSLEEVIVRAEALMRRSGMVAQGQGEHLVVDDLVINTLTYEVSRAGEPIRLTATEFALARHLAQNGRRVCSKQELLAAVWGEDFQGGEHVVELYISYLRKKIDGSHPALIHTVRGLGYTMRPAAG</sequence>
<dbReference type="PROSITE" id="PS50110">
    <property type="entry name" value="RESPONSE_REGULATORY"/>
    <property type="match status" value="1"/>
</dbReference>
<dbReference type="InterPro" id="IPR011006">
    <property type="entry name" value="CheY-like_superfamily"/>
</dbReference>
<dbReference type="KEGG" id="dni:HX89_02825"/>
<dbReference type="Pfam" id="PF00072">
    <property type="entry name" value="Response_reg"/>
    <property type="match status" value="1"/>
</dbReference>
<dbReference type="Gene3D" id="1.10.10.10">
    <property type="entry name" value="Winged helix-like DNA-binding domain superfamily/Winged helix DNA-binding domain"/>
    <property type="match status" value="1"/>
</dbReference>
<dbReference type="GO" id="GO:0000156">
    <property type="term" value="F:phosphorelay response regulator activity"/>
    <property type="evidence" value="ECO:0007669"/>
    <property type="project" value="TreeGrafter"/>
</dbReference>
<proteinExistence type="predicted"/>
<organism evidence="1 2">
    <name type="scientific">Dermacoccus nishinomiyaensis</name>
    <dbReference type="NCBI Taxonomy" id="1274"/>
    <lineage>
        <taxon>Bacteria</taxon>
        <taxon>Bacillati</taxon>
        <taxon>Actinomycetota</taxon>
        <taxon>Actinomycetes</taxon>
        <taxon>Micrococcales</taxon>
        <taxon>Dermacoccaceae</taxon>
        <taxon>Dermacoccus</taxon>
    </lineage>
</organism>
<dbReference type="eggNOG" id="COG0745">
    <property type="taxonomic scope" value="Bacteria"/>
</dbReference>
<name>A0A075JFJ9_9MICO</name>
<keyword evidence="2" id="KW-1185">Reference proteome</keyword>
<dbReference type="GO" id="GO:0032993">
    <property type="term" value="C:protein-DNA complex"/>
    <property type="evidence" value="ECO:0007669"/>
    <property type="project" value="TreeGrafter"/>
</dbReference>
<dbReference type="HOGENOM" id="CLU_000445_30_1_11"/>
<dbReference type="EMBL" id="CP008889">
    <property type="protein sequence ID" value="AIF40067.1"/>
    <property type="molecule type" value="Genomic_DNA"/>
</dbReference>
<dbReference type="GO" id="GO:0005829">
    <property type="term" value="C:cytosol"/>
    <property type="evidence" value="ECO:0007669"/>
    <property type="project" value="TreeGrafter"/>
</dbReference>
<accession>A0A075JFJ9</accession>
<dbReference type="PANTHER" id="PTHR48111:SF28">
    <property type="entry name" value="TRANSCRIPTIONAL REGULATORY PROTEIN TCRX-RELATED"/>
    <property type="match status" value="1"/>
</dbReference>